<reference evidence="2" key="2">
    <citation type="submission" date="2014-03" db="EMBL/GenBank/DDBJ databases">
        <authorList>
            <person name="Genoscope - CEA"/>
        </authorList>
    </citation>
    <scope>NUCLEOTIDE SEQUENCE</scope>
</reference>
<organism evidence="2 3">
    <name type="scientific">Oncorhynchus mykiss</name>
    <name type="common">Rainbow trout</name>
    <name type="synonym">Salmo gairdneri</name>
    <dbReference type="NCBI Taxonomy" id="8022"/>
    <lineage>
        <taxon>Eukaryota</taxon>
        <taxon>Metazoa</taxon>
        <taxon>Chordata</taxon>
        <taxon>Craniata</taxon>
        <taxon>Vertebrata</taxon>
        <taxon>Euteleostomi</taxon>
        <taxon>Actinopterygii</taxon>
        <taxon>Neopterygii</taxon>
        <taxon>Teleostei</taxon>
        <taxon>Protacanthopterygii</taxon>
        <taxon>Salmoniformes</taxon>
        <taxon>Salmonidae</taxon>
        <taxon>Salmoninae</taxon>
        <taxon>Oncorhynchus</taxon>
    </lineage>
</organism>
<dbReference type="STRING" id="8022.A0A060YVF4"/>
<dbReference type="AlphaFoldDB" id="A0A060YVF4"/>
<dbReference type="PaxDb" id="8022-A0A060YVF4"/>
<evidence type="ECO:0000256" key="1">
    <source>
        <dbReference type="SAM" id="MobiDB-lite"/>
    </source>
</evidence>
<protein>
    <submittedName>
        <fullName evidence="2">Uncharacterized protein</fullName>
    </submittedName>
</protein>
<name>A0A060YVF4_ONCMY</name>
<reference evidence="2" key="1">
    <citation type="journal article" date="2014" name="Nat. Commun.">
        <title>The rainbow trout genome provides novel insights into evolution after whole-genome duplication in vertebrates.</title>
        <authorList>
            <person name="Berthelot C."/>
            <person name="Brunet F."/>
            <person name="Chalopin D."/>
            <person name="Juanchich A."/>
            <person name="Bernard M."/>
            <person name="Noel B."/>
            <person name="Bento P."/>
            <person name="Da Silva C."/>
            <person name="Labadie K."/>
            <person name="Alberti A."/>
            <person name="Aury J.M."/>
            <person name="Louis A."/>
            <person name="Dehais P."/>
            <person name="Bardou P."/>
            <person name="Montfort J."/>
            <person name="Klopp C."/>
            <person name="Cabau C."/>
            <person name="Gaspin C."/>
            <person name="Thorgaard G.H."/>
            <person name="Boussaha M."/>
            <person name="Quillet E."/>
            <person name="Guyomard R."/>
            <person name="Galiana D."/>
            <person name="Bobe J."/>
            <person name="Volff J.N."/>
            <person name="Genet C."/>
            <person name="Wincker P."/>
            <person name="Jaillon O."/>
            <person name="Roest Crollius H."/>
            <person name="Guiguen Y."/>
        </authorList>
    </citation>
    <scope>NUCLEOTIDE SEQUENCE [LARGE SCALE GENOMIC DNA]</scope>
</reference>
<accession>A0A060YVF4</accession>
<gene>
    <name evidence="2" type="ORF">GSONMT00020738001</name>
</gene>
<feature type="compositionally biased region" description="Basic and acidic residues" evidence="1">
    <location>
        <begin position="187"/>
        <end position="214"/>
    </location>
</feature>
<proteinExistence type="predicted"/>
<dbReference type="EMBL" id="FR921624">
    <property type="protein sequence ID" value="CDQ95562.1"/>
    <property type="molecule type" value="Genomic_DNA"/>
</dbReference>
<sequence>MNTSPSPLYWSIRTSLFNVINEHIPQPTVLNSLFNVINEHIPQPTLLNSLFYIYYVVSLVQSKVLSSQSLDGQSSSSHTLSLSSDWLGPDLLTTGLTQVLAVLAQAETNLLWRHQEAQEAAASLRRLGEERAGLEQRVRQLETDTEERQKQSLYEEQELTHIQDMLLSEREMVGSLRSQLEEEERQSEERRKENDRLRLEREREEEQRNELESDRQRRYLVQVTVKLL</sequence>
<dbReference type="Proteomes" id="UP000193380">
    <property type="component" value="Unassembled WGS sequence"/>
</dbReference>
<evidence type="ECO:0000313" key="2">
    <source>
        <dbReference type="EMBL" id="CDQ95562.1"/>
    </source>
</evidence>
<feature type="region of interest" description="Disordered" evidence="1">
    <location>
        <begin position="174"/>
        <end position="214"/>
    </location>
</feature>
<evidence type="ECO:0000313" key="3">
    <source>
        <dbReference type="Proteomes" id="UP000193380"/>
    </source>
</evidence>